<dbReference type="OMA" id="QTQHLGQ"/>
<dbReference type="STRING" id="946362.F2UJF1"/>
<evidence type="ECO:0000313" key="7">
    <source>
        <dbReference type="EMBL" id="EGD77250.1"/>
    </source>
</evidence>
<dbReference type="FunFam" id="3.40.50.1100:FF:000007">
    <property type="entry name" value="L-threonine dehydratase catabolic TdcB"/>
    <property type="match status" value="1"/>
</dbReference>
<dbReference type="AlphaFoldDB" id="F2UJF1"/>
<evidence type="ECO:0000313" key="8">
    <source>
        <dbReference type="Proteomes" id="UP000007799"/>
    </source>
</evidence>
<dbReference type="NCBIfam" id="TIGR01127">
    <property type="entry name" value="ilvA_1Cterm"/>
    <property type="match status" value="1"/>
</dbReference>
<dbReference type="KEGG" id="sre:PTSG_12710"/>
<dbReference type="OrthoDB" id="4418812at2759"/>
<comment type="cofactor">
    <cofactor evidence="1">
        <name>pyridoxal 5'-phosphate</name>
        <dbReference type="ChEBI" id="CHEBI:597326"/>
    </cofactor>
</comment>
<dbReference type="GO" id="GO:0003941">
    <property type="term" value="F:L-serine ammonia-lyase activity"/>
    <property type="evidence" value="ECO:0007669"/>
    <property type="project" value="TreeGrafter"/>
</dbReference>
<dbReference type="SUPFAM" id="SSF53686">
    <property type="entry name" value="Tryptophan synthase beta subunit-like PLP-dependent enzymes"/>
    <property type="match status" value="1"/>
</dbReference>
<evidence type="ECO:0000256" key="4">
    <source>
        <dbReference type="ARBA" id="ARBA00023239"/>
    </source>
</evidence>
<dbReference type="PROSITE" id="PS51671">
    <property type="entry name" value="ACT"/>
    <property type="match status" value="1"/>
</dbReference>
<dbReference type="eggNOG" id="KOG1250">
    <property type="taxonomic scope" value="Eukaryota"/>
</dbReference>
<feature type="compositionally biased region" description="Polar residues" evidence="5">
    <location>
        <begin position="1"/>
        <end position="10"/>
    </location>
</feature>
<dbReference type="GO" id="GO:0009097">
    <property type="term" value="P:isoleucine biosynthetic process"/>
    <property type="evidence" value="ECO:0007669"/>
    <property type="project" value="TreeGrafter"/>
</dbReference>
<keyword evidence="3" id="KW-0663">Pyridoxal phosphate</keyword>
<evidence type="ECO:0000256" key="3">
    <source>
        <dbReference type="ARBA" id="ARBA00022898"/>
    </source>
</evidence>
<comment type="similarity">
    <text evidence="2">Belongs to the serine/threonine dehydratase family.</text>
</comment>
<dbReference type="InterPro" id="IPR036052">
    <property type="entry name" value="TrpB-like_PALP_sf"/>
</dbReference>
<dbReference type="RefSeq" id="XP_004990594.1">
    <property type="nucleotide sequence ID" value="XM_004990537.1"/>
</dbReference>
<name>F2UJF1_SALR5</name>
<gene>
    <name evidence="7" type="ORF">PTSG_12710</name>
</gene>
<dbReference type="GO" id="GO:0006565">
    <property type="term" value="P:L-serine catabolic process"/>
    <property type="evidence" value="ECO:0007669"/>
    <property type="project" value="TreeGrafter"/>
</dbReference>
<organism evidence="8">
    <name type="scientific">Salpingoeca rosetta (strain ATCC 50818 / BSB-021)</name>
    <dbReference type="NCBI Taxonomy" id="946362"/>
    <lineage>
        <taxon>Eukaryota</taxon>
        <taxon>Choanoflagellata</taxon>
        <taxon>Craspedida</taxon>
        <taxon>Salpingoecidae</taxon>
        <taxon>Salpingoeca</taxon>
    </lineage>
</organism>
<protein>
    <recommendedName>
        <fullName evidence="6">ACT domain-containing protein</fullName>
    </recommendedName>
</protein>
<reference evidence="7" key="1">
    <citation type="submission" date="2009-08" db="EMBL/GenBank/DDBJ databases">
        <title>Annotation of Salpingoeca rosetta.</title>
        <authorList>
            <consortium name="The Broad Institute Genome Sequencing Platform"/>
            <person name="Russ C."/>
            <person name="Cuomo C."/>
            <person name="Burger G."/>
            <person name="Gray M.W."/>
            <person name="Holland P.W.H."/>
            <person name="King N."/>
            <person name="Lang F.B.F."/>
            <person name="Roger A.J."/>
            <person name="Ruiz-Trillo I."/>
            <person name="Young S.K."/>
            <person name="Zeng Q."/>
            <person name="Gargeya S."/>
            <person name="Alvarado L."/>
            <person name="Berlin A."/>
            <person name="Chapman S.B."/>
            <person name="Chen Z."/>
            <person name="Freedman E."/>
            <person name="Gellesch M."/>
            <person name="Goldberg J."/>
            <person name="Griggs A."/>
            <person name="Gujja S."/>
            <person name="Heilman E."/>
            <person name="Heiman D."/>
            <person name="Howarth C."/>
            <person name="Mehta T."/>
            <person name="Neiman D."/>
            <person name="Pearson M."/>
            <person name="Roberts A."/>
            <person name="Saif S."/>
            <person name="Shea T."/>
            <person name="Shenoy N."/>
            <person name="Sisk P."/>
            <person name="Stolte C."/>
            <person name="Sykes S."/>
            <person name="White J."/>
            <person name="Yandava C."/>
            <person name="Haas B."/>
            <person name="Nusbaum C."/>
            <person name="Birren B."/>
        </authorList>
    </citation>
    <scope>NUCLEOTIDE SEQUENCE [LARGE SCALE GENOMIC DNA]</scope>
    <source>
        <strain evidence="7">ATCC 50818</strain>
    </source>
</reference>
<dbReference type="CDD" id="cd04886">
    <property type="entry name" value="ACT_ThrD-II-like"/>
    <property type="match status" value="1"/>
</dbReference>
<sequence>MSSNGTTSAKESPAKGKASALPRANGGRTNDVRDAHARHRERASSEGPLEYPIIDATPAEEQASVARSTHASVSHEEVSFEDVSRAKYRIMDGVQVTACELSHNLSAMTEMELYFKREYQLRTGSFKERGARNALKLLSAAQREKGVIAASAGNHALGLAYHGQDLGIPVTLVMPVFAPLTKVENCRSFGANVIISGAHIGESMVVAKEIAEKQGLQYINGYNDAAIIAGQGTAGLEILEQVPDVDAIIVPVGGGGLIAGVSLAVKTIQKNVQIIGVESVACPSFSEAMKAGHPVPVEVTSTLADGLAVPTVGATAFHVARSRVNKMIQVREKDVAIAVLRLLEMEKAIVEGSGACGLAALLANYLPELKGKKVVCLLCGGNIDLPVIGRVIERGLAADGRLVRFVVSVSDRPGGIAQLTTLIARVGASVKDIHHERAWQESDVMSVQIKCVVETRSRAHAEELRQALVEAGYPLKWGLDPNPPVIL</sequence>
<feature type="region of interest" description="Disordered" evidence="5">
    <location>
        <begin position="1"/>
        <end position="51"/>
    </location>
</feature>
<accession>F2UJF1</accession>
<dbReference type="InParanoid" id="F2UJF1"/>
<dbReference type="PANTHER" id="PTHR48078">
    <property type="entry name" value="THREONINE DEHYDRATASE, MITOCHONDRIAL-RELATED"/>
    <property type="match status" value="1"/>
</dbReference>
<dbReference type="Proteomes" id="UP000007799">
    <property type="component" value="Unassembled WGS sequence"/>
</dbReference>
<evidence type="ECO:0000256" key="1">
    <source>
        <dbReference type="ARBA" id="ARBA00001933"/>
    </source>
</evidence>
<evidence type="ECO:0000256" key="2">
    <source>
        <dbReference type="ARBA" id="ARBA00010869"/>
    </source>
</evidence>
<dbReference type="Pfam" id="PF00291">
    <property type="entry name" value="PALP"/>
    <property type="match status" value="1"/>
</dbReference>
<dbReference type="GO" id="GO:0006567">
    <property type="term" value="P:L-threonine catabolic process"/>
    <property type="evidence" value="ECO:0007669"/>
    <property type="project" value="InterPro"/>
</dbReference>
<feature type="domain" description="ACT" evidence="6">
    <location>
        <begin position="404"/>
        <end position="484"/>
    </location>
</feature>
<dbReference type="InterPro" id="IPR001926">
    <property type="entry name" value="TrpB-like_PALP"/>
</dbReference>
<dbReference type="PANTHER" id="PTHR48078:SF19">
    <property type="entry name" value="ACT DOMAIN-CONTAINING PROTEIN"/>
    <property type="match status" value="1"/>
</dbReference>
<dbReference type="Gene3D" id="3.40.50.1100">
    <property type="match status" value="2"/>
</dbReference>
<proteinExistence type="inferred from homology"/>
<keyword evidence="8" id="KW-1185">Reference proteome</keyword>
<dbReference type="InterPro" id="IPR005789">
    <property type="entry name" value="Thr_deHydtase_catblc"/>
</dbReference>
<dbReference type="CDD" id="cd01562">
    <property type="entry name" value="Thr-dehyd"/>
    <property type="match status" value="1"/>
</dbReference>
<dbReference type="GeneID" id="16071153"/>
<dbReference type="InterPro" id="IPR002912">
    <property type="entry name" value="ACT_dom"/>
</dbReference>
<dbReference type="InterPro" id="IPR044561">
    <property type="entry name" value="ACT_ThrD-II-like"/>
</dbReference>
<dbReference type="InterPro" id="IPR050147">
    <property type="entry name" value="Ser/Thr_Dehydratase"/>
</dbReference>
<dbReference type="GO" id="GO:0004794">
    <property type="term" value="F:threonine deaminase activity"/>
    <property type="evidence" value="ECO:0007669"/>
    <property type="project" value="InterPro"/>
</dbReference>
<dbReference type="EMBL" id="GL832977">
    <property type="protein sequence ID" value="EGD77250.1"/>
    <property type="molecule type" value="Genomic_DNA"/>
</dbReference>
<keyword evidence="4" id="KW-0456">Lyase</keyword>
<evidence type="ECO:0000259" key="6">
    <source>
        <dbReference type="PROSITE" id="PS51671"/>
    </source>
</evidence>
<evidence type="ECO:0000256" key="5">
    <source>
        <dbReference type="SAM" id="MobiDB-lite"/>
    </source>
</evidence>